<accession>A0A8S5LPV0</accession>
<reference evidence="1" key="1">
    <citation type="journal article" date="2021" name="Proc. Natl. Acad. Sci. U.S.A.">
        <title>A Catalog of Tens of Thousands of Viruses from Human Metagenomes Reveals Hidden Associations with Chronic Diseases.</title>
        <authorList>
            <person name="Tisza M.J."/>
            <person name="Buck C.B."/>
        </authorList>
    </citation>
    <scope>NUCLEOTIDE SEQUENCE</scope>
    <source>
        <strain evidence="1">Ct0f722</strain>
    </source>
</reference>
<name>A0A8S5LPV0_9CAUD</name>
<protein>
    <submittedName>
        <fullName evidence="1">Uncharacterized protein</fullName>
    </submittedName>
</protein>
<organism evidence="1">
    <name type="scientific">Myoviridae sp. ct0f722</name>
    <dbReference type="NCBI Taxonomy" id="2827599"/>
    <lineage>
        <taxon>Viruses</taxon>
        <taxon>Duplodnaviria</taxon>
        <taxon>Heunggongvirae</taxon>
        <taxon>Uroviricota</taxon>
        <taxon>Caudoviricetes</taxon>
    </lineage>
</organism>
<dbReference type="EMBL" id="BK015890">
    <property type="protein sequence ID" value="DAD71974.1"/>
    <property type="molecule type" value="Genomic_DNA"/>
</dbReference>
<evidence type="ECO:0000313" key="1">
    <source>
        <dbReference type="EMBL" id="DAD71974.1"/>
    </source>
</evidence>
<proteinExistence type="predicted"/>
<sequence>MDKSNYICLTSNQQLNLFFLHQKALFPPSA</sequence>